<dbReference type="GO" id="GO:0009279">
    <property type="term" value="C:cell outer membrane"/>
    <property type="evidence" value="ECO:0007669"/>
    <property type="project" value="TreeGrafter"/>
</dbReference>
<dbReference type="InterPro" id="IPR005653">
    <property type="entry name" value="OstA-like_N"/>
</dbReference>
<name>A0A918XYI8_9PROT</name>
<dbReference type="RefSeq" id="WP_189995862.1">
    <property type="nucleotide sequence ID" value="NZ_BMZS01000018.1"/>
</dbReference>
<keyword evidence="1 2" id="KW-0732">Signal</keyword>
<reference evidence="4" key="2">
    <citation type="submission" date="2020-09" db="EMBL/GenBank/DDBJ databases">
        <authorList>
            <person name="Sun Q."/>
            <person name="Kim S."/>
        </authorList>
    </citation>
    <scope>NUCLEOTIDE SEQUENCE</scope>
    <source>
        <strain evidence="4">KCTC 42651</strain>
    </source>
</reference>
<dbReference type="GO" id="GO:0030288">
    <property type="term" value="C:outer membrane-bounded periplasmic space"/>
    <property type="evidence" value="ECO:0007669"/>
    <property type="project" value="TreeGrafter"/>
</dbReference>
<evidence type="ECO:0000256" key="2">
    <source>
        <dbReference type="SAM" id="SignalP"/>
    </source>
</evidence>
<evidence type="ECO:0000259" key="3">
    <source>
        <dbReference type="Pfam" id="PF03968"/>
    </source>
</evidence>
<feature type="chain" id="PRO_5037725337" description="Organic solvent tolerance-like N-terminal domain-containing protein" evidence="2">
    <location>
        <begin position="24"/>
        <end position="268"/>
    </location>
</feature>
<comment type="caution">
    <text evidence="4">The sequence shown here is derived from an EMBL/GenBank/DDBJ whole genome shotgun (WGS) entry which is preliminary data.</text>
</comment>
<feature type="signal peptide" evidence="2">
    <location>
        <begin position="1"/>
        <end position="23"/>
    </location>
</feature>
<dbReference type="InterPro" id="IPR052037">
    <property type="entry name" value="LPS_export_LptA"/>
</dbReference>
<dbReference type="GO" id="GO:0017089">
    <property type="term" value="F:glycolipid transfer activity"/>
    <property type="evidence" value="ECO:0007669"/>
    <property type="project" value="TreeGrafter"/>
</dbReference>
<feature type="domain" description="Organic solvent tolerance-like N-terminal" evidence="3">
    <location>
        <begin position="140"/>
        <end position="243"/>
    </location>
</feature>
<sequence>MSVRRAALLAALLLAAAAGPAAAQLLQGTGDGNVPVTVEADQGIEWIRDSKVYVARGNAKATRGDTEVTADSLTAHYREKPDGTSEIFRIVAEGNVVIATPRERATGDKAVYVLDKALVRLTGRDLQFRNAQDLITARESLEYWQEKHVAVARGDATAIRDNQRIRADLMTAFFAEDKQGKTALQRVEADGNVVITTPQEVARGNEGVYNALKGTATLNGNVRITRGKNQLNGERAVVNLNTGISRLLPGGKDGGRVKGLFTPGTTPN</sequence>
<gene>
    <name evidence="4" type="ORF">GCM10017083_55130</name>
</gene>
<dbReference type="AlphaFoldDB" id="A0A918XYI8"/>
<protein>
    <recommendedName>
        <fullName evidence="3">Organic solvent tolerance-like N-terminal domain-containing protein</fullName>
    </recommendedName>
</protein>
<organism evidence="4 5">
    <name type="scientific">Thalassobaculum fulvum</name>
    <dbReference type="NCBI Taxonomy" id="1633335"/>
    <lineage>
        <taxon>Bacteria</taxon>
        <taxon>Pseudomonadati</taxon>
        <taxon>Pseudomonadota</taxon>
        <taxon>Alphaproteobacteria</taxon>
        <taxon>Rhodospirillales</taxon>
        <taxon>Thalassobaculaceae</taxon>
        <taxon>Thalassobaculum</taxon>
    </lineage>
</organism>
<keyword evidence="5" id="KW-1185">Reference proteome</keyword>
<proteinExistence type="predicted"/>
<dbReference type="PANTHER" id="PTHR36504">
    <property type="entry name" value="LIPOPOLYSACCHARIDE EXPORT SYSTEM PROTEIN LPTA"/>
    <property type="match status" value="1"/>
</dbReference>
<dbReference type="Pfam" id="PF03968">
    <property type="entry name" value="LptD_N"/>
    <property type="match status" value="2"/>
</dbReference>
<dbReference type="Gene3D" id="2.60.450.10">
    <property type="entry name" value="Lipopolysaccharide (LPS) transport protein A like domain"/>
    <property type="match status" value="2"/>
</dbReference>
<evidence type="ECO:0000313" key="5">
    <source>
        <dbReference type="Proteomes" id="UP000630353"/>
    </source>
</evidence>
<dbReference type="EMBL" id="BMZS01000018">
    <property type="protein sequence ID" value="GHD64012.1"/>
    <property type="molecule type" value="Genomic_DNA"/>
</dbReference>
<reference evidence="4" key="1">
    <citation type="journal article" date="2014" name="Int. J. Syst. Evol. Microbiol.">
        <title>Complete genome sequence of Corynebacterium casei LMG S-19264T (=DSM 44701T), isolated from a smear-ripened cheese.</title>
        <authorList>
            <consortium name="US DOE Joint Genome Institute (JGI-PGF)"/>
            <person name="Walter F."/>
            <person name="Albersmeier A."/>
            <person name="Kalinowski J."/>
            <person name="Ruckert C."/>
        </authorList>
    </citation>
    <scope>NUCLEOTIDE SEQUENCE</scope>
    <source>
        <strain evidence="4">KCTC 42651</strain>
    </source>
</reference>
<feature type="domain" description="Organic solvent tolerance-like N-terminal" evidence="3">
    <location>
        <begin position="38"/>
        <end position="137"/>
    </location>
</feature>
<dbReference type="GO" id="GO:0015920">
    <property type="term" value="P:lipopolysaccharide transport"/>
    <property type="evidence" value="ECO:0007669"/>
    <property type="project" value="TreeGrafter"/>
</dbReference>
<evidence type="ECO:0000256" key="1">
    <source>
        <dbReference type="ARBA" id="ARBA00022729"/>
    </source>
</evidence>
<dbReference type="PANTHER" id="PTHR36504:SF1">
    <property type="entry name" value="LIPOPOLYSACCHARIDE EXPORT SYSTEM PROTEIN LPTA"/>
    <property type="match status" value="1"/>
</dbReference>
<evidence type="ECO:0000313" key="4">
    <source>
        <dbReference type="EMBL" id="GHD64012.1"/>
    </source>
</evidence>
<accession>A0A918XYI8</accession>
<dbReference type="Proteomes" id="UP000630353">
    <property type="component" value="Unassembled WGS sequence"/>
</dbReference>